<reference evidence="5" key="1">
    <citation type="submission" date="2020-05" db="EMBL/GenBank/DDBJ databases">
        <title>Phylogenomic resolution of chytrid fungi.</title>
        <authorList>
            <person name="Stajich J.E."/>
            <person name="Amses K."/>
            <person name="Simmons R."/>
            <person name="Seto K."/>
            <person name="Myers J."/>
            <person name="Bonds A."/>
            <person name="Quandt C.A."/>
            <person name="Barry K."/>
            <person name="Liu P."/>
            <person name="Grigoriev I."/>
            <person name="Longcore J.E."/>
            <person name="James T.Y."/>
        </authorList>
    </citation>
    <scope>NUCLEOTIDE SEQUENCE</scope>
    <source>
        <strain evidence="5">JEL0476</strain>
    </source>
</reference>
<dbReference type="PANTHER" id="PTHR22847">
    <property type="entry name" value="WD40 REPEAT PROTEIN"/>
    <property type="match status" value="1"/>
</dbReference>
<dbReference type="AlphaFoldDB" id="A0AAD5XX47"/>
<name>A0AAD5XX47_9FUNG</name>
<dbReference type="InterPro" id="IPR036047">
    <property type="entry name" value="F-box-like_dom_sf"/>
</dbReference>
<dbReference type="GO" id="GO:1990234">
    <property type="term" value="C:transferase complex"/>
    <property type="evidence" value="ECO:0007669"/>
    <property type="project" value="UniProtKB-ARBA"/>
</dbReference>
<dbReference type="EMBL" id="JADGJW010000851">
    <property type="protein sequence ID" value="KAJ3211186.1"/>
    <property type="molecule type" value="Genomic_DNA"/>
</dbReference>
<proteinExistence type="predicted"/>
<dbReference type="InterPro" id="IPR001680">
    <property type="entry name" value="WD40_rpt"/>
</dbReference>
<sequence length="576" mass="66253">MELIENNDLSNDEKLASIIELTKICYKPEIKKKRRLTESPSLKYTSFLQICPEDVLYCIFLNLDVKSLLTALEVCSYWNLIIRKSEKILWQELCKKTFNVIDQNNFFESFKQKFATQVNIKNGNYVFSIITEDTKIFKNPLPNFVDYSLLNGNKLNLDVKNINTKNKIVFAWPCDSSQSYHLASDSNNIYWIDDANSLSINVSCIDDLVDFDIDKEEKPVKTISFLTNHTSSIGLVLSNNEGTLITFDNHSVIKVWDLKNFTCERTLNENKEHGFIMSINIYKRKLVTGGENGKVLLWDLDSGEVIISLEIPDEYISHLNVDEMRLLNVSIWENTLVYGLFDGSFHVFDLTLGRIVYIFTTTGGLNVTHFKENEGKAIHLNGQAESVVAYAVVSDDENEDYLDVESENDDVVEDNNAVETNSREAHRQINETLRYVPQIPPFLQHFEQDTVNNGQIFQHAPKTLALNGHILITNGTEADEIAVWDLIKGEVLYVLSESESLKKFNFNIPPFRDILYAEISKDGSTIFTSVNYEVKNSLLCWDFRMNKTLDRHFKKFATISKNIINDEITDNFVEFW</sequence>
<dbReference type="Gene3D" id="2.130.10.10">
    <property type="entry name" value="YVTN repeat-like/Quinoprotein amine dehydrogenase"/>
    <property type="match status" value="1"/>
</dbReference>
<dbReference type="SUPFAM" id="SSF101908">
    <property type="entry name" value="Putative isomerase YbhE"/>
    <property type="match status" value="1"/>
</dbReference>
<keyword evidence="1 3" id="KW-0853">WD repeat</keyword>
<keyword evidence="6" id="KW-1185">Reference proteome</keyword>
<protein>
    <recommendedName>
        <fullName evidence="4">F-box domain-containing protein</fullName>
    </recommendedName>
</protein>
<evidence type="ECO:0000259" key="4">
    <source>
        <dbReference type="PROSITE" id="PS50181"/>
    </source>
</evidence>
<dbReference type="PROSITE" id="PS50181">
    <property type="entry name" value="FBOX"/>
    <property type="match status" value="1"/>
</dbReference>
<evidence type="ECO:0000313" key="6">
    <source>
        <dbReference type="Proteomes" id="UP001211065"/>
    </source>
</evidence>
<dbReference type="PROSITE" id="PS50082">
    <property type="entry name" value="WD_REPEATS_2"/>
    <property type="match status" value="1"/>
</dbReference>
<accession>A0AAD5XX47</accession>
<gene>
    <name evidence="5" type="ORF">HK099_008080</name>
</gene>
<keyword evidence="2" id="KW-0677">Repeat</keyword>
<dbReference type="Pfam" id="PF12937">
    <property type="entry name" value="F-box-like"/>
    <property type="match status" value="1"/>
</dbReference>
<comment type="caution">
    <text evidence="5">The sequence shown here is derived from an EMBL/GenBank/DDBJ whole genome shotgun (WGS) entry which is preliminary data.</text>
</comment>
<evidence type="ECO:0000313" key="5">
    <source>
        <dbReference type="EMBL" id="KAJ3211186.1"/>
    </source>
</evidence>
<feature type="domain" description="F-box" evidence="4">
    <location>
        <begin position="45"/>
        <end position="93"/>
    </location>
</feature>
<evidence type="ECO:0000256" key="3">
    <source>
        <dbReference type="PROSITE-ProRule" id="PRU00221"/>
    </source>
</evidence>
<evidence type="ECO:0000256" key="2">
    <source>
        <dbReference type="ARBA" id="ARBA00022737"/>
    </source>
</evidence>
<evidence type="ECO:0000256" key="1">
    <source>
        <dbReference type="ARBA" id="ARBA00022574"/>
    </source>
</evidence>
<dbReference type="PANTHER" id="PTHR22847:SF637">
    <property type="entry name" value="WD REPEAT DOMAIN 5B"/>
    <property type="match status" value="1"/>
</dbReference>
<dbReference type="Proteomes" id="UP001211065">
    <property type="component" value="Unassembled WGS sequence"/>
</dbReference>
<dbReference type="SUPFAM" id="SSF81383">
    <property type="entry name" value="F-box domain"/>
    <property type="match status" value="1"/>
</dbReference>
<dbReference type="InterPro" id="IPR015943">
    <property type="entry name" value="WD40/YVTN_repeat-like_dom_sf"/>
</dbReference>
<dbReference type="Gene3D" id="1.20.1280.50">
    <property type="match status" value="1"/>
</dbReference>
<organism evidence="5 6">
    <name type="scientific">Clydaea vesicula</name>
    <dbReference type="NCBI Taxonomy" id="447962"/>
    <lineage>
        <taxon>Eukaryota</taxon>
        <taxon>Fungi</taxon>
        <taxon>Fungi incertae sedis</taxon>
        <taxon>Chytridiomycota</taxon>
        <taxon>Chytridiomycota incertae sedis</taxon>
        <taxon>Chytridiomycetes</taxon>
        <taxon>Lobulomycetales</taxon>
        <taxon>Lobulomycetaceae</taxon>
        <taxon>Clydaea</taxon>
    </lineage>
</organism>
<dbReference type="InterPro" id="IPR001810">
    <property type="entry name" value="F-box_dom"/>
</dbReference>
<feature type="non-terminal residue" evidence="5">
    <location>
        <position position="1"/>
    </location>
</feature>
<feature type="repeat" description="WD" evidence="3">
    <location>
        <begin position="286"/>
        <end position="308"/>
    </location>
</feature>